<gene>
    <name evidence="2" type="ORF">F6R98_13855</name>
</gene>
<evidence type="ECO:0000313" key="2">
    <source>
        <dbReference type="EMBL" id="QFY43571.1"/>
    </source>
</evidence>
<dbReference type="GO" id="GO:0020037">
    <property type="term" value="F:heme binding"/>
    <property type="evidence" value="ECO:0007669"/>
    <property type="project" value="InterPro"/>
</dbReference>
<protein>
    <submittedName>
        <fullName evidence="2">Elongation factor-1 alpha</fullName>
    </submittedName>
</protein>
<keyword evidence="3" id="KW-1185">Reference proteome</keyword>
<feature type="transmembrane region" description="Helical" evidence="1">
    <location>
        <begin position="14"/>
        <end position="36"/>
    </location>
</feature>
<dbReference type="InParanoid" id="A0A5Q0BMT9"/>
<dbReference type="GO" id="GO:0003746">
    <property type="term" value="F:translation elongation factor activity"/>
    <property type="evidence" value="ECO:0007669"/>
    <property type="project" value="UniProtKB-KW"/>
</dbReference>
<dbReference type="InterPro" id="IPR036909">
    <property type="entry name" value="Cyt_c-like_dom_sf"/>
</dbReference>
<keyword evidence="2" id="KW-0648">Protein biosynthesis</keyword>
<reference evidence="2 3" key="1">
    <citation type="submission" date="2019-09" db="EMBL/GenBank/DDBJ databases">
        <title>Ecophysiology of the spiral-shaped methanotroph Methylospira mobilis as revealed by the complete genome sequence.</title>
        <authorList>
            <person name="Oshkin I.Y."/>
            <person name="Dedysh S.N."/>
            <person name="Miroshnikov K."/>
            <person name="Danilova O.V."/>
            <person name="Hakobyan A."/>
            <person name="Liesack W."/>
        </authorList>
    </citation>
    <scope>NUCLEOTIDE SEQUENCE [LARGE SCALE GENOMIC DNA]</scope>
    <source>
        <strain evidence="2 3">Shm1</strain>
    </source>
</reference>
<evidence type="ECO:0000256" key="1">
    <source>
        <dbReference type="SAM" id="Phobius"/>
    </source>
</evidence>
<dbReference type="SUPFAM" id="SSF46626">
    <property type="entry name" value="Cytochrome c"/>
    <property type="match status" value="1"/>
</dbReference>
<feature type="transmembrane region" description="Helical" evidence="1">
    <location>
        <begin position="175"/>
        <end position="198"/>
    </location>
</feature>
<name>A0A5Q0BMT9_9GAMM</name>
<proteinExistence type="predicted"/>
<dbReference type="EMBL" id="CP044205">
    <property type="protein sequence ID" value="QFY43571.1"/>
    <property type="molecule type" value="Genomic_DNA"/>
</dbReference>
<dbReference type="GO" id="GO:0009055">
    <property type="term" value="F:electron transfer activity"/>
    <property type="evidence" value="ECO:0007669"/>
    <property type="project" value="InterPro"/>
</dbReference>
<dbReference type="AlphaFoldDB" id="A0A5Q0BMT9"/>
<accession>A0A5Q0BMT9</accession>
<evidence type="ECO:0000313" key="3">
    <source>
        <dbReference type="Proteomes" id="UP000325755"/>
    </source>
</evidence>
<keyword evidence="1" id="KW-0472">Membrane</keyword>
<keyword evidence="2" id="KW-0251">Elongation factor</keyword>
<feature type="transmembrane region" description="Helical" evidence="1">
    <location>
        <begin position="205"/>
        <end position="226"/>
    </location>
</feature>
<keyword evidence="1" id="KW-0812">Transmembrane</keyword>
<dbReference type="Proteomes" id="UP000325755">
    <property type="component" value="Chromosome"/>
</dbReference>
<keyword evidence="1" id="KW-1133">Transmembrane helix</keyword>
<dbReference type="OrthoDB" id="282780at2"/>
<organism evidence="2 3">
    <name type="scientific">Candidatus Methylospira mobilis</name>
    <dbReference type="NCBI Taxonomy" id="1808979"/>
    <lineage>
        <taxon>Bacteria</taxon>
        <taxon>Pseudomonadati</taxon>
        <taxon>Pseudomonadota</taxon>
        <taxon>Gammaproteobacteria</taxon>
        <taxon>Methylococcales</taxon>
        <taxon>Methylococcaceae</taxon>
        <taxon>Candidatus Methylospira</taxon>
    </lineage>
</organism>
<sequence length="240" mass="26582">MPINLSNVSLPVKLLFSGYLMIIAIGYGMATIQILVTHGMADGKFGLSIQDIVYSYYGNRSGSHLESKLNGSMKANAPEQDRFALIQWVRSGAGERDYLDHAKAIFDTRCVPCHNADAGGLPDFSRLDNINKYTHPDSGATLASLARVSHIHLFGIVFIFMFVGGIFSLTSGVPLAIKCTAIVTPFVFLLLDIASWWLTKLNPHFAWLVILGGAGLAMAFVFMWVVSMYEMWVLPRYLRR</sequence>
<dbReference type="RefSeq" id="WP_153249556.1">
    <property type="nucleotide sequence ID" value="NZ_CP044205.1"/>
</dbReference>
<dbReference type="KEGG" id="mmob:F6R98_13855"/>
<feature type="transmembrane region" description="Helical" evidence="1">
    <location>
        <begin position="151"/>
        <end position="169"/>
    </location>
</feature>